<feature type="region of interest" description="Disordered" evidence="6">
    <location>
        <begin position="1"/>
        <end position="49"/>
    </location>
</feature>
<evidence type="ECO:0000256" key="4">
    <source>
        <dbReference type="ARBA" id="ARBA00023242"/>
    </source>
</evidence>
<comment type="similarity">
    <text evidence="5">Belongs to the TAF10 family.</text>
</comment>
<evidence type="ECO:0000313" key="7">
    <source>
        <dbReference type="EMBL" id="JAB77711.1"/>
    </source>
</evidence>
<dbReference type="Pfam" id="PF03540">
    <property type="entry name" value="TAF10"/>
    <property type="match status" value="1"/>
</dbReference>
<keyword evidence="4" id="KW-0539">Nucleus</keyword>
<dbReference type="GO" id="GO:0003743">
    <property type="term" value="F:translation initiation factor activity"/>
    <property type="evidence" value="ECO:0007669"/>
    <property type="project" value="UniProtKB-KW"/>
</dbReference>
<keyword evidence="3" id="KW-0804">Transcription</keyword>
<comment type="subcellular location">
    <subcellularLocation>
        <location evidence="1">Nucleus</location>
    </subcellularLocation>
</comment>
<keyword evidence="7" id="KW-0396">Initiation factor</keyword>
<dbReference type="AlphaFoldDB" id="V5IGF9"/>
<proteinExistence type="evidence at transcript level"/>
<dbReference type="InterPro" id="IPR003923">
    <property type="entry name" value="TAF10"/>
</dbReference>
<evidence type="ECO:0000256" key="3">
    <source>
        <dbReference type="ARBA" id="ARBA00023163"/>
    </source>
</evidence>
<name>V5IGF9_IXORI</name>
<dbReference type="EMBL" id="GANP01006757">
    <property type="protein sequence ID" value="JAB77711.1"/>
    <property type="molecule type" value="mRNA"/>
</dbReference>
<evidence type="ECO:0000256" key="5">
    <source>
        <dbReference type="ARBA" id="ARBA00025730"/>
    </source>
</evidence>
<dbReference type="GO" id="GO:0016251">
    <property type="term" value="F:RNA polymerase II general transcription initiation factor activity"/>
    <property type="evidence" value="ECO:0007669"/>
    <property type="project" value="TreeGrafter"/>
</dbReference>
<keyword evidence="2" id="KW-0805">Transcription regulation</keyword>
<accession>V5IGF9</accession>
<sequence length="146" mass="15376">MADPNVSHHHVKQESGASSPGEPSSNGSAGGGGGGGGRGSPSGQSLSELLLQLEDYSPTLPDAVTAHYLNTAGFEASDPRVVRLVSLAAQKFLSDITNDALQHCKMRGAGQSKKASKDKRYTLTMEDLSPALHEYGINVKKPHYFV</sequence>
<dbReference type="CDD" id="cd07982">
    <property type="entry name" value="HFD_TAF10"/>
    <property type="match status" value="1"/>
</dbReference>
<dbReference type="GO" id="GO:1990841">
    <property type="term" value="F:promoter-specific chromatin binding"/>
    <property type="evidence" value="ECO:0007669"/>
    <property type="project" value="TreeGrafter"/>
</dbReference>
<dbReference type="GO" id="GO:0006367">
    <property type="term" value="P:transcription initiation at RNA polymerase II promoter"/>
    <property type="evidence" value="ECO:0007669"/>
    <property type="project" value="TreeGrafter"/>
</dbReference>
<dbReference type="PANTHER" id="PTHR21242:SF0">
    <property type="entry name" value="TRANSCRIPTION INITIATION FACTOR TFIID SUBUNIT 10"/>
    <property type="match status" value="1"/>
</dbReference>
<dbReference type="InterPro" id="IPR009072">
    <property type="entry name" value="Histone-fold"/>
</dbReference>
<dbReference type="Gene3D" id="1.10.20.10">
    <property type="entry name" value="Histone, subunit A"/>
    <property type="match status" value="1"/>
</dbReference>
<dbReference type="PANTHER" id="PTHR21242">
    <property type="entry name" value="TRANSCRIPTION INITIATION FACTOR TFIID SUBUNIT 10"/>
    <property type="match status" value="1"/>
</dbReference>
<keyword evidence="7" id="KW-0648">Protein biosynthesis</keyword>
<evidence type="ECO:0000256" key="1">
    <source>
        <dbReference type="ARBA" id="ARBA00004123"/>
    </source>
</evidence>
<dbReference type="GO" id="GO:0000124">
    <property type="term" value="C:SAGA complex"/>
    <property type="evidence" value="ECO:0007669"/>
    <property type="project" value="TreeGrafter"/>
</dbReference>
<dbReference type="GO" id="GO:0046982">
    <property type="term" value="F:protein heterodimerization activity"/>
    <property type="evidence" value="ECO:0007669"/>
    <property type="project" value="InterPro"/>
</dbReference>
<reference evidence="7" key="1">
    <citation type="journal article" date="2015" name="Sci. Rep.">
        <title>Tissue- and time-dependent transcription in Ixodes ricinus salivary glands and midguts when blood feeding on the vertebrate host.</title>
        <authorList>
            <person name="Kotsyfakis M."/>
            <person name="Schwarz A."/>
            <person name="Erhart J."/>
            <person name="Ribeiro J.M."/>
        </authorList>
    </citation>
    <scope>NUCLEOTIDE SEQUENCE</scope>
    <source>
        <tissue evidence="7">Salivary gland and midgut</tissue>
    </source>
</reference>
<evidence type="ECO:0000256" key="2">
    <source>
        <dbReference type="ARBA" id="ARBA00023015"/>
    </source>
</evidence>
<feature type="compositionally biased region" description="Low complexity" evidence="6">
    <location>
        <begin position="15"/>
        <end position="27"/>
    </location>
</feature>
<protein>
    <submittedName>
        <fullName evidence="7">Putative transcription initiation factor tfiid subunit 10</fullName>
    </submittedName>
</protein>
<feature type="compositionally biased region" description="Gly residues" evidence="6">
    <location>
        <begin position="28"/>
        <end position="40"/>
    </location>
</feature>
<evidence type="ECO:0000256" key="6">
    <source>
        <dbReference type="SAM" id="MobiDB-lite"/>
    </source>
</evidence>
<dbReference type="GO" id="GO:0005669">
    <property type="term" value="C:transcription factor TFIID complex"/>
    <property type="evidence" value="ECO:0007669"/>
    <property type="project" value="TreeGrafter"/>
</dbReference>
<organism evidence="7">
    <name type="scientific">Ixodes ricinus</name>
    <name type="common">Common tick</name>
    <name type="synonym">Acarus ricinus</name>
    <dbReference type="NCBI Taxonomy" id="34613"/>
    <lineage>
        <taxon>Eukaryota</taxon>
        <taxon>Metazoa</taxon>
        <taxon>Ecdysozoa</taxon>
        <taxon>Arthropoda</taxon>
        <taxon>Chelicerata</taxon>
        <taxon>Arachnida</taxon>
        <taxon>Acari</taxon>
        <taxon>Parasitiformes</taxon>
        <taxon>Ixodida</taxon>
        <taxon>Ixodoidea</taxon>
        <taxon>Ixodidae</taxon>
        <taxon>Ixodinae</taxon>
        <taxon>Ixodes</taxon>
    </lineage>
</organism>
<dbReference type="PRINTS" id="PR01443">
    <property type="entry name" value="TFIID30KDSUB"/>
</dbReference>